<evidence type="ECO:0000313" key="1">
    <source>
        <dbReference type="EMBL" id="KIM51748.1"/>
    </source>
</evidence>
<dbReference type="Proteomes" id="UP000053989">
    <property type="component" value="Unassembled WGS sequence"/>
</dbReference>
<name>A0A0C2YPT6_9AGAM</name>
<dbReference type="EMBL" id="KN822242">
    <property type="protein sequence ID" value="KIM51748.1"/>
    <property type="molecule type" value="Genomic_DNA"/>
</dbReference>
<dbReference type="AlphaFoldDB" id="A0A0C2YPT6"/>
<gene>
    <name evidence="1" type="ORF">SCLCIDRAFT_606693</name>
</gene>
<organism evidence="1 2">
    <name type="scientific">Scleroderma citrinum Foug A</name>
    <dbReference type="NCBI Taxonomy" id="1036808"/>
    <lineage>
        <taxon>Eukaryota</taxon>
        <taxon>Fungi</taxon>
        <taxon>Dikarya</taxon>
        <taxon>Basidiomycota</taxon>
        <taxon>Agaricomycotina</taxon>
        <taxon>Agaricomycetes</taxon>
        <taxon>Agaricomycetidae</taxon>
        <taxon>Boletales</taxon>
        <taxon>Sclerodermatineae</taxon>
        <taxon>Sclerodermataceae</taxon>
        <taxon>Scleroderma</taxon>
    </lineage>
</organism>
<reference evidence="1 2" key="1">
    <citation type="submission" date="2014-04" db="EMBL/GenBank/DDBJ databases">
        <authorList>
            <consortium name="DOE Joint Genome Institute"/>
            <person name="Kuo A."/>
            <person name="Kohler A."/>
            <person name="Nagy L.G."/>
            <person name="Floudas D."/>
            <person name="Copeland A."/>
            <person name="Barry K.W."/>
            <person name="Cichocki N."/>
            <person name="Veneault-Fourrey C."/>
            <person name="LaButti K."/>
            <person name="Lindquist E.A."/>
            <person name="Lipzen A."/>
            <person name="Lundell T."/>
            <person name="Morin E."/>
            <person name="Murat C."/>
            <person name="Sun H."/>
            <person name="Tunlid A."/>
            <person name="Henrissat B."/>
            <person name="Grigoriev I.V."/>
            <person name="Hibbett D.S."/>
            <person name="Martin F."/>
            <person name="Nordberg H.P."/>
            <person name="Cantor M.N."/>
            <person name="Hua S.X."/>
        </authorList>
    </citation>
    <scope>NUCLEOTIDE SEQUENCE [LARGE SCALE GENOMIC DNA]</scope>
    <source>
        <strain evidence="1 2">Foug A</strain>
    </source>
</reference>
<dbReference type="InParanoid" id="A0A0C2YPT6"/>
<sequence length="123" mass="14090">MKVLSRLRCRGRHNVVAVGVGIESPYHHLQSMHCTTPLHPLHIIYIHLLSVSIYPPTDTHHVLFVYTWTRPLWFVSPPVLSLRPFCVCSSYVVHIPLTRTFVPRSLQLLFLHCNGSFGVVNLI</sequence>
<keyword evidence="2" id="KW-1185">Reference proteome</keyword>
<accession>A0A0C2YPT6</accession>
<dbReference type="HOGENOM" id="CLU_2016564_0_0_1"/>
<protein>
    <submittedName>
        <fullName evidence="1">Uncharacterized protein</fullName>
    </submittedName>
</protein>
<evidence type="ECO:0000313" key="2">
    <source>
        <dbReference type="Proteomes" id="UP000053989"/>
    </source>
</evidence>
<reference evidence="2" key="2">
    <citation type="submission" date="2015-01" db="EMBL/GenBank/DDBJ databases">
        <title>Evolutionary Origins and Diversification of the Mycorrhizal Mutualists.</title>
        <authorList>
            <consortium name="DOE Joint Genome Institute"/>
            <consortium name="Mycorrhizal Genomics Consortium"/>
            <person name="Kohler A."/>
            <person name="Kuo A."/>
            <person name="Nagy L.G."/>
            <person name="Floudas D."/>
            <person name="Copeland A."/>
            <person name="Barry K.W."/>
            <person name="Cichocki N."/>
            <person name="Veneault-Fourrey C."/>
            <person name="LaButti K."/>
            <person name="Lindquist E.A."/>
            <person name="Lipzen A."/>
            <person name="Lundell T."/>
            <person name="Morin E."/>
            <person name="Murat C."/>
            <person name="Riley R."/>
            <person name="Ohm R."/>
            <person name="Sun H."/>
            <person name="Tunlid A."/>
            <person name="Henrissat B."/>
            <person name="Grigoriev I.V."/>
            <person name="Hibbett D.S."/>
            <person name="Martin F."/>
        </authorList>
    </citation>
    <scope>NUCLEOTIDE SEQUENCE [LARGE SCALE GENOMIC DNA]</scope>
    <source>
        <strain evidence="2">Foug A</strain>
    </source>
</reference>
<proteinExistence type="predicted"/>